<name>A0A2G1BQM3_9FLAO</name>
<evidence type="ECO:0000313" key="5">
    <source>
        <dbReference type="Proteomes" id="UP001242342"/>
    </source>
</evidence>
<organism evidence="3 4">
    <name type="scientific">Tenacibaculum discolor</name>
    <dbReference type="NCBI Taxonomy" id="361581"/>
    <lineage>
        <taxon>Bacteria</taxon>
        <taxon>Pseudomonadati</taxon>
        <taxon>Bacteroidota</taxon>
        <taxon>Flavobacteriia</taxon>
        <taxon>Flavobacteriales</taxon>
        <taxon>Flavobacteriaceae</taxon>
        <taxon>Tenacibaculum</taxon>
    </lineage>
</organism>
<accession>A0A2G1BQM3</accession>
<reference evidence="3 4" key="1">
    <citation type="journal article" date="2016" name="Nat. Commun.">
        <title>Microbial interactions lead to rapid micro-scale successions on model marine particles.</title>
        <authorList>
            <person name="Datta M.S."/>
            <person name="Sliwerska E."/>
            <person name="Gore J."/>
            <person name="Polz M.F."/>
            <person name="Cordero O.X."/>
        </authorList>
    </citation>
    <scope>NUCLEOTIDE SEQUENCE [LARGE SCALE GENOMIC DNA]</scope>
    <source>
        <strain evidence="3 4">4G03</strain>
    </source>
</reference>
<dbReference type="AlphaFoldDB" id="A0A2G1BQM3"/>
<sequence length="217" mass="25669">MKSFIKLTVLLSIIVVAFNCCTTTQLVEYWKNPEIDSLSLSKVLIIGMTPNLEARDKFEELLKKELESRNIDAVPSLDIFEPKFRMEGKTEEELKLIENVLTANFYDAVIYTKVVGVEDRKIFSEKYKEKKYLDVKFKEDYYNHREILEDPNYYEKYKIYKAETSLYCICPTKERELIWKGYIDIIDPKSIEETVNDYVNLLVLALEEQKLINKKEI</sequence>
<evidence type="ECO:0000256" key="1">
    <source>
        <dbReference type="SAM" id="SignalP"/>
    </source>
</evidence>
<feature type="signal peptide" evidence="1">
    <location>
        <begin position="1"/>
        <end position="17"/>
    </location>
</feature>
<reference evidence="3" key="2">
    <citation type="submission" date="2017-10" db="EMBL/GenBank/DDBJ databases">
        <authorList>
            <person name="Enke T.N."/>
            <person name="Cordero O.X."/>
        </authorList>
    </citation>
    <scope>NUCLEOTIDE SEQUENCE</scope>
    <source>
        <strain evidence="3">4G03</strain>
    </source>
</reference>
<dbReference type="Proteomes" id="UP000222163">
    <property type="component" value="Unassembled WGS sequence"/>
</dbReference>
<evidence type="ECO:0000313" key="2">
    <source>
        <dbReference type="EMBL" id="MDP2541724.1"/>
    </source>
</evidence>
<protein>
    <recommendedName>
        <fullName evidence="6">Cardiolipin synthetase</fullName>
    </recommendedName>
</protein>
<feature type="chain" id="PRO_5044573470" description="Cardiolipin synthetase" evidence="1">
    <location>
        <begin position="18"/>
        <end position="217"/>
    </location>
</feature>
<evidence type="ECO:0008006" key="6">
    <source>
        <dbReference type="Google" id="ProtNLM"/>
    </source>
</evidence>
<dbReference type="EMBL" id="JAUYVU010000007">
    <property type="protein sequence ID" value="MDP2541724.1"/>
    <property type="molecule type" value="Genomic_DNA"/>
</dbReference>
<dbReference type="RefSeq" id="WP_099216640.1">
    <property type="nucleotide sequence ID" value="NZ_JAUYVU010000007.1"/>
</dbReference>
<dbReference type="Proteomes" id="UP001242342">
    <property type="component" value="Unassembled WGS sequence"/>
</dbReference>
<gene>
    <name evidence="3" type="ORF">CSC81_15440</name>
    <name evidence="2" type="ORF">Q8W23_09600</name>
</gene>
<reference evidence="2 5" key="3">
    <citation type="submission" date="2023-07" db="EMBL/GenBank/DDBJ databases">
        <title>Genome content predicts the carbon catabolic preferences of heterotrophic bacteria.</title>
        <authorList>
            <person name="Gralka M."/>
        </authorList>
    </citation>
    <scope>NUCLEOTIDE SEQUENCE [LARGE SCALE GENOMIC DNA]</scope>
    <source>
        <strain evidence="2 5">4G03</strain>
    </source>
</reference>
<accession>A0A497YVU6</accession>
<evidence type="ECO:0000313" key="3">
    <source>
        <dbReference type="EMBL" id="PHN96264.1"/>
    </source>
</evidence>
<evidence type="ECO:0000313" key="4">
    <source>
        <dbReference type="Proteomes" id="UP000222163"/>
    </source>
</evidence>
<keyword evidence="1" id="KW-0732">Signal</keyword>
<dbReference type="EMBL" id="PDUU01000020">
    <property type="protein sequence ID" value="PHN96264.1"/>
    <property type="molecule type" value="Genomic_DNA"/>
</dbReference>
<proteinExistence type="predicted"/>
<comment type="caution">
    <text evidence="3">The sequence shown here is derived from an EMBL/GenBank/DDBJ whole genome shotgun (WGS) entry which is preliminary data.</text>
</comment>
<keyword evidence="5" id="KW-1185">Reference proteome</keyword>